<protein>
    <recommendedName>
        <fullName evidence="8">DDE Tnp4 domain-containing protein</fullName>
    </recommendedName>
</protein>
<dbReference type="GO" id="GO:0004518">
    <property type="term" value="F:nuclease activity"/>
    <property type="evidence" value="ECO:0007669"/>
    <property type="project" value="UniProtKB-KW"/>
</dbReference>
<evidence type="ECO:0000256" key="7">
    <source>
        <dbReference type="ARBA" id="ARBA00023242"/>
    </source>
</evidence>
<gene>
    <name evidence="9" type="ORF">SNE40_012903</name>
</gene>
<evidence type="ECO:0000256" key="5">
    <source>
        <dbReference type="ARBA" id="ARBA00022723"/>
    </source>
</evidence>
<keyword evidence="4" id="KW-0540">Nuclease</keyword>
<evidence type="ECO:0000256" key="6">
    <source>
        <dbReference type="ARBA" id="ARBA00022801"/>
    </source>
</evidence>
<keyword evidence="10" id="KW-1185">Reference proteome</keyword>
<evidence type="ECO:0000313" key="9">
    <source>
        <dbReference type="EMBL" id="KAK6178070.1"/>
    </source>
</evidence>
<evidence type="ECO:0000259" key="8">
    <source>
        <dbReference type="Pfam" id="PF13359"/>
    </source>
</evidence>
<dbReference type="Proteomes" id="UP001347796">
    <property type="component" value="Unassembled WGS sequence"/>
</dbReference>
<accession>A0AAN8JMH7</accession>
<comment type="caution">
    <text evidence="9">The sequence shown here is derived from an EMBL/GenBank/DDBJ whole genome shotgun (WGS) entry which is preliminary data.</text>
</comment>
<dbReference type="EMBL" id="JAZGQO010000009">
    <property type="protein sequence ID" value="KAK6178070.1"/>
    <property type="molecule type" value="Genomic_DNA"/>
</dbReference>
<keyword evidence="5" id="KW-0479">Metal-binding</keyword>
<evidence type="ECO:0000256" key="3">
    <source>
        <dbReference type="ARBA" id="ARBA00006958"/>
    </source>
</evidence>
<evidence type="ECO:0000256" key="1">
    <source>
        <dbReference type="ARBA" id="ARBA00001968"/>
    </source>
</evidence>
<dbReference type="GO" id="GO:0016787">
    <property type="term" value="F:hydrolase activity"/>
    <property type="evidence" value="ECO:0007669"/>
    <property type="project" value="UniProtKB-KW"/>
</dbReference>
<comment type="cofactor">
    <cofactor evidence="1">
        <name>a divalent metal cation</name>
        <dbReference type="ChEBI" id="CHEBI:60240"/>
    </cofactor>
</comment>
<dbReference type="InterPro" id="IPR027806">
    <property type="entry name" value="HARBI1_dom"/>
</dbReference>
<evidence type="ECO:0000313" key="10">
    <source>
        <dbReference type="Proteomes" id="UP001347796"/>
    </source>
</evidence>
<keyword evidence="6" id="KW-0378">Hydrolase</keyword>
<dbReference type="AlphaFoldDB" id="A0AAN8JMH7"/>
<dbReference type="PANTHER" id="PTHR22930:SF85">
    <property type="entry name" value="GH03217P-RELATED"/>
    <property type="match status" value="1"/>
</dbReference>
<comment type="similarity">
    <text evidence="3">Belongs to the HARBI1 family.</text>
</comment>
<dbReference type="PANTHER" id="PTHR22930">
    <property type="match status" value="1"/>
</dbReference>
<dbReference type="GO" id="GO:0005634">
    <property type="term" value="C:nucleus"/>
    <property type="evidence" value="ECO:0007669"/>
    <property type="project" value="UniProtKB-SubCell"/>
</dbReference>
<feature type="domain" description="DDE Tnp4" evidence="8">
    <location>
        <begin position="21"/>
        <end position="150"/>
    </location>
</feature>
<dbReference type="GO" id="GO:0046872">
    <property type="term" value="F:metal ion binding"/>
    <property type="evidence" value="ECO:0007669"/>
    <property type="project" value="UniProtKB-KW"/>
</dbReference>
<evidence type="ECO:0000256" key="2">
    <source>
        <dbReference type="ARBA" id="ARBA00004123"/>
    </source>
</evidence>
<dbReference type="Pfam" id="PF13359">
    <property type="entry name" value="DDE_Tnp_4"/>
    <property type="match status" value="1"/>
</dbReference>
<sequence>MQVKTAAFEVKFGMTQAFGCVDGTHIAIKRPVENSQDYFCHKNFFSVNVQAVCDSSGLFMDVDYRWPGSVHNGKVFANSSINRKLKSNSLPITFRSVLPGCTKIPNYLIGDPAYALTPYCIKEYSTCSSNEEVIFNNMSHTARNQIECAFFK</sequence>
<proteinExistence type="inferred from homology"/>
<comment type="subcellular location">
    <subcellularLocation>
        <location evidence="2">Nucleus</location>
    </subcellularLocation>
</comment>
<reference evidence="9 10" key="1">
    <citation type="submission" date="2024-01" db="EMBL/GenBank/DDBJ databases">
        <title>The genome of the rayed Mediterranean limpet Patella caerulea (Linnaeus, 1758).</title>
        <authorList>
            <person name="Anh-Thu Weber A."/>
            <person name="Halstead-Nussloch G."/>
        </authorList>
    </citation>
    <scope>NUCLEOTIDE SEQUENCE [LARGE SCALE GENOMIC DNA]</scope>
    <source>
        <strain evidence="9">AATW-2023a</strain>
        <tissue evidence="9">Whole specimen</tissue>
    </source>
</reference>
<keyword evidence="7" id="KW-0539">Nucleus</keyword>
<evidence type="ECO:0000256" key="4">
    <source>
        <dbReference type="ARBA" id="ARBA00022722"/>
    </source>
</evidence>
<organism evidence="9 10">
    <name type="scientific">Patella caerulea</name>
    <name type="common">Rayed Mediterranean limpet</name>
    <dbReference type="NCBI Taxonomy" id="87958"/>
    <lineage>
        <taxon>Eukaryota</taxon>
        <taxon>Metazoa</taxon>
        <taxon>Spiralia</taxon>
        <taxon>Lophotrochozoa</taxon>
        <taxon>Mollusca</taxon>
        <taxon>Gastropoda</taxon>
        <taxon>Patellogastropoda</taxon>
        <taxon>Patelloidea</taxon>
        <taxon>Patellidae</taxon>
        <taxon>Patella</taxon>
    </lineage>
</organism>
<name>A0AAN8JMH7_PATCE</name>
<dbReference type="InterPro" id="IPR045249">
    <property type="entry name" value="HARBI1-like"/>
</dbReference>